<keyword evidence="9" id="KW-0805">Transcription regulation</keyword>
<evidence type="ECO:0000256" key="12">
    <source>
        <dbReference type="ARBA" id="ARBA00023242"/>
    </source>
</evidence>
<dbReference type="EMBL" id="KB706202">
    <property type="protein sequence ID" value="EMR68651.1"/>
    <property type="molecule type" value="Genomic_DNA"/>
</dbReference>
<evidence type="ECO:0000256" key="10">
    <source>
        <dbReference type="ARBA" id="ARBA00023159"/>
    </source>
</evidence>
<evidence type="ECO:0000256" key="9">
    <source>
        <dbReference type="ARBA" id="ARBA00023015"/>
    </source>
</evidence>
<comment type="subunit">
    <text evidence="4">Component of the EKC/KEOPS complex composed of at least BUD32, CGI121, GON7, KAE1 and PCC1; the whole complex dimerizes.</text>
</comment>
<keyword evidence="16" id="KW-1185">Reference proteome</keyword>
<evidence type="ECO:0000256" key="8">
    <source>
        <dbReference type="ARBA" id="ARBA00022895"/>
    </source>
</evidence>
<evidence type="ECO:0000313" key="15">
    <source>
        <dbReference type="EMBL" id="EMR68651.1"/>
    </source>
</evidence>
<evidence type="ECO:0000256" key="4">
    <source>
        <dbReference type="ARBA" id="ARBA00011534"/>
    </source>
</evidence>
<dbReference type="AlphaFoldDB" id="M7TFF1"/>
<proteinExistence type="inferred from homology"/>
<keyword evidence="8" id="KW-0779">Telomere</keyword>
<keyword evidence="6" id="KW-0158">Chromosome</keyword>
<dbReference type="OrthoDB" id="2288868at2759"/>
<evidence type="ECO:0000313" key="16">
    <source>
        <dbReference type="Proteomes" id="UP000012174"/>
    </source>
</evidence>
<evidence type="ECO:0000256" key="11">
    <source>
        <dbReference type="ARBA" id="ARBA00023163"/>
    </source>
</evidence>
<evidence type="ECO:0000256" key="2">
    <source>
        <dbReference type="ARBA" id="ARBA00004574"/>
    </source>
</evidence>
<evidence type="ECO:0000256" key="5">
    <source>
        <dbReference type="ARBA" id="ARBA00019746"/>
    </source>
</evidence>
<gene>
    <name evidence="15" type="ORF">UCREL1_4354</name>
</gene>
<comment type="similarity">
    <text evidence="3">Belongs to the GON7 family.</text>
</comment>
<evidence type="ECO:0000256" key="3">
    <source>
        <dbReference type="ARBA" id="ARBA00008529"/>
    </source>
</evidence>
<dbReference type="Proteomes" id="UP000012174">
    <property type="component" value="Unassembled WGS sequence"/>
</dbReference>
<feature type="region of interest" description="Disordered" evidence="14">
    <location>
        <begin position="80"/>
        <end position="153"/>
    </location>
</feature>
<name>M7TFF1_EUTLA</name>
<reference evidence="16" key="1">
    <citation type="journal article" date="2013" name="Genome Announc.">
        <title>Draft genome sequence of the grapevine dieback fungus Eutypa lata UCR-EL1.</title>
        <authorList>
            <person name="Blanco-Ulate B."/>
            <person name="Rolshausen P.E."/>
            <person name="Cantu D."/>
        </authorList>
    </citation>
    <scope>NUCLEOTIDE SEQUENCE [LARGE SCALE GENOMIC DNA]</scope>
    <source>
        <strain evidence="16">UCR-EL1</strain>
    </source>
</reference>
<keyword evidence="12" id="KW-0539">Nucleus</keyword>
<dbReference type="GO" id="GO:0000781">
    <property type="term" value="C:chromosome, telomeric region"/>
    <property type="evidence" value="ECO:0007669"/>
    <property type="project" value="UniProtKB-SubCell"/>
</dbReference>
<sequence>MPSPPPTEKQPPAPPAPAAEIKATYNTPYLNSAPLTFTAPLSHPIPSGSVPDKTAYLTSLRGAVVDLQERINAELTARMEEDKAREASAANDTGAARGDVVGSDVKAKKGSGKGGAVKKGNNKKEIAAAAAAAVVDEDAEEENYGEEVVDDED</sequence>
<protein>
    <recommendedName>
        <fullName evidence="5">EKC/KEOPS complex subunit GON7</fullName>
    </recommendedName>
</protein>
<evidence type="ECO:0000256" key="6">
    <source>
        <dbReference type="ARBA" id="ARBA00022454"/>
    </source>
</evidence>
<evidence type="ECO:0000256" key="1">
    <source>
        <dbReference type="ARBA" id="ARBA00004123"/>
    </source>
</evidence>
<feature type="compositionally biased region" description="Acidic residues" evidence="14">
    <location>
        <begin position="135"/>
        <end position="153"/>
    </location>
</feature>
<evidence type="ECO:0000256" key="7">
    <source>
        <dbReference type="ARBA" id="ARBA00022694"/>
    </source>
</evidence>
<comment type="subcellular location">
    <subcellularLocation>
        <location evidence="2">Chromosome</location>
        <location evidence="2">Telomere</location>
    </subcellularLocation>
    <subcellularLocation>
        <location evidence="1">Nucleus</location>
    </subcellularLocation>
</comment>
<keyword evidence="7" id="KW-0819">tRNA processing</keyword>
<comment type="function">
    <text evidence="13">Component of the EKC/KEOPS complex that is required for the formation of a threonylcarbamoyl group on adenosine at position 37 (t(6)A37) in tRNAs that read codons beginning with adenine. The complex is probably involved in the transfer of the threonylcarbamoyl moiety of threonylcarbamoyl-AMP (TC-AMP) to the N6 group of A37. GON7 likely plays a supporting role to the catalytic subunit KAE1 in the complex. The EKC/KEOPS complex also promotes both telomere uncapping and telomere elongation. The complex is required for efficient recruitment of transcriptional coactivators.</text>
</comment>
<keyword evidence="11" id="KW-0804">Transcription</keyword>
<organism evidence="15 16">
    <name type="scientific">Eutypa lata (strain UCR-EL1)</name>
    <name type="common">Grapevine dieback disease fungus</name>
    <name type="synonym">Eutypa armeniacae</name>
    <dbReference type="NCBI Taxonomy" id="1287681"/>
    <lineage>
        <taxon>Eukaryota</taxon>
        <taxon>Fungi</taxon>
        <taxon>Dikarya</taxon>
        <taxon>Ascomycota</taxon>
        <taxon>Pezizomycotina</taxon>
        <taxon>Sordariomycetes</taxon>
        <taxon>Xylariomycetidae</taxon>
        <taxon>Xylariales</taxon>
        <taxon>Diatrypaceae</taxon>
        <taxon>Eutypa</taxon>
    </lineage>
</organism>
<dbReference type="GO" id="GO:0008033">
    <property type="term" value="P:tRNA processing"/>
    <property type="evidence" value="ECO:0007669"/>
    <property type="project" value="UniProtKB-KW"/>
</dbReference>
<dbReference type="GO" id="GO:0005634">
    <property type="term" value="C:nucleus"/>
    <property type="evidence" value="ECO:0007669"/>
    <property type="project" value="UniProtKB-SubCell"/>
</dbReference>
<evidence type="ECO:0000256" key="14">
    <source>
        <dbReference type="SAM" id="MobiDB-lite"/>
    </source>
</evidence>
<keyword evidence="10" id="KW-0010">Activator</keyword>
<dbReference type="KEGG" id="ela:UCREL1_4354"/>
<evidence type="ECO:0000256" key="13">
    <source>
        <dbReference type="ARBA" id="ARBA00025393"/>
    </source>
</evidence>
<dbReference type="HOGENOM" id="CLU_1713248_0_0_1"/>
<dbReference type="InterPro" id="IPR014849">
    <property type="entry name" value="EKC/KEOPS_Gon7"/>
</dbReference>
<accession>M7TFF1</accession>
<dbReference type="Pfam" id="PF08738">
    <property type="entry name" value="Gon7"/>
    <property type="match status" value="1"/>
</dbReference>